<evidence type="ECO:0000313" key="2">
    <source>
        <dbReference type="Proteomes" id="UP001611450"/>
    </source>
</evidence>
<keyword evidence="2" id="KW-1185">Reference proteome</keyword>
<gene>
    <name evidence="1" type="ORF">ACH47G_27150</name>
</gene>
<dbReference type="EMBL" id="JBIRXV010000007">
    <property type="protein sequence ID" value="MFI2324174.1"/>
    <property type="molecule type" value="Genomic_DNA"/>
</dbReference>
<dbReference type="RefSeq" id="WP_396946387.1">
    <property type="nucleotide sequence ID" value="NZ_JBIRXV010000007.1"/>
</dbReference>
<accession>A0ABW7WQ67</accession>
<comment type="caution">
    <text evidence="1">The sequence shown here is derived from an EMBL/GenBank/DDBJ whole genome shotgun (WGS) entry which is preliminary data.</text>
</comment>
<sequence length="155" mass="17180">MLYLHNDEHQVWEFAVELGLPDATGPGALDGEGIHPVALALEESTDRIRGVNRIPCFTSFGLVTAVDEFAQRAWGDAYDPARVPVECRLAVYVTDEELDELVPAVVADLGIDEHGYSTVVGRKVTVRLRAISLEAPQNSFYQHLVDQYRDQSPTE</sequence>
<name>A0ABW7WQ67_9NOCA</name>
<dbReference type="Proteomes" id="UP001611450">
    <property type="component" value="Unassembled WGS sequence"/>
</dbReference>
<proteinExistence type="predicted"/>
<reference evidence="1 2" key="1">
    <citation type="submission" date="2024-10" db="EMBL/GenBank/DDBJ databases">
        <title>The Natural Products Discovery Center: Release of the First 8490 Sequenced Strains for Exploring Actinobacteria Biosynthetic Diversity.</title>
        <authorList>
            <person name="Kalkreuter E."/>
            <person name="Kautsar S.A."/>
            <person name="Yang D."/>
            <person name="Bader C.D."/>
            <person name="Teijaro C.N."/>
            <person name="Fluegel L."/>
            <person name="Davis C.M."/>
            <person name="Simpson J.R."/>
            <person name="Lauterbach L."/>
            <person name="Steele A.D."/>
            <person name="Gui C."/>
            <person name="Meng S."/>
            <person name="Li G."/>
            <person name="Viehrig K."/>
            <person name="Ye F."/>
            <person name="Su P."/>
            <person name="Kiefer A.F."/>
            <person name="Nichols A."/>
            <person name="Cepeda A.J."/>
            <person name="Yan W."/>
            <person name="Fan B."/>
            <person name="Jiang Y."/>
            <person name="Adhikari A."/>
            <person name="Zheng C.-J."/>
            <person name="Schuster L."/>
            <person name="Cowan T.M."/>
            <person name="Smanski M.J."/>
            <person name="Chevrette M.G."/>
            <person name="De Carvalho L.P.S."/>
            <person name="Shen B."/>
        </authorList>
    </citation>
    <scope>NUCLEOTIDE SEQUENCE [LARGE SCALE GENOMIC DNA]</scope>
    <source>
        <strain evidence="1 2">NPDC019626</strain>
    </source>
</reference>
<organism evidence="1 2">
    <name type="scientific">Nocardia beijingensis</name>
    <dbReference type="NCBI Taxonomy" id="95162"/>
    <lineage>
        <taxon>Bacteria</taxon>
        <taxon>Bacillati</taxon>
        <taxon>Actinomycetota</taxon>
        <taxon>Actinomycetes</taxon>
        <taxon>Mycobacteriales</taxon>
        <taxon>Nocardiaceae</taxon>
        <taxon>Nocardia</taxon>
    </lineage>
</organism>
<protein>
    <submittedName>
        <fullName evidence="1">Uncharacterized protein</fullName>
    </submittedName>
</protein>
<evidence type="ECO:0000313" key="1">
    <source>
        <dbReference type="EMBL" id="MFI2324174.1"/>
    </source>
</evidence>